<gene>
    <name evidence="13" type="ORF">K431DRAFT_288573</name>
</gene>
<protein>
    <recommendedName>
        <fullName evidence="4">Golgi apparatus membrane protein TVP38</fullName>
    </recommendedName>
    <alternativeName>
        <fullName evidence="5">Golgi apparatus membrane protein tvp38</fullName>
    </alternativeName>
</protein>
<feature type="transmembrane region" description="Helical" evidence="11">
    <location>
        <begin position="131"/>
        <end position="157"/>
    </location>
</feature>
<dbReference type="PANTHER" id="PTHR47549">
    <property type="entry name" value="GOLGI APPARATUS MEMBRANE PROTEIN TVP38-RELATED"/>
    <property type="match status" value="1"/>
</dbReference>
<dbReference type="InterPro" id="IPR051076">
    <property type="entry name" value="Golgi_membrane_TVP38/TMEM64"/>
</dbReference>
<evidence type="ECO:0000259" key="12">
    <source>
        <dbReference type="Pfam" id="PF09335"/>
    </source>
</evidence>
<evidence type="ECO:0000256" key="10">
    <source>
        <dbReference type="SAM" id="MobiDB-lite"/>
    </source>
</evidence>
<dbReference type="GO" id="GO:0000022">
    <property type="term" value="P:mitotic spindle elongation"/>
    <property type="evidence" value="ECO:0007669"/>
    <property type="project" value="TreeGrafter"/>
</dbReference>
<evidence type="ECO:0000256" key="8">
    <source>
        <dbReference type="ARBA" id="ARBA00023034"/>
    </source>
</evidence>
<evidence type="ECO:0000256" key="11">
    <source>
        <dbReference type="SAM" id="Phobius"/>
    </source>
</evidence>
<evidence type="ECO:0000256" key="3">
    <source>
        <dbReference type="ARBA" id="ARBA00008640"/>
    </source>
</evidence>
<keyword evidence="8" id="KW-0333">Golgi apparatus</keyword>
<accession>A0A9P4Q3M7</accession>
<evidence type="ECO:0000256" key="6">
    <source>
        <dbReference type="ARBA" id="ARBA00022692"/>
    </source>
</evidence>
<feature type="region of interest" description="Disordered" evidence="10">
    <location>
        <begin position="21"/>
        <end position="66"/>
    </location>
</feature>
<dbReference type="PANTHER" id="PTHR47549:SF1">
    <property type="entry name" value="GOLGI APPARATUS MEMBRANE PROTEIN TVP38"/>
    <property type="match status" value="1"/>
</dbReference>
<sequence>MTDHDHSEEFNTTAQALAQPYSDEDPLLSQTHPHSQRRSLETPAWTRRRATSSTSQSQRPRTKTERLIRRANKLGQQTVKTFFRLSLLQRILLVVAGLTLLILGILFLIFNERIFARLSPAAKKWRELPGGWLILFFMTFFVSFPPCIGYSSCVTIAGFVYGMWGWVVIAIATTLGSTASFLASRSLLKKWVDKWTAHDKRFAALSLVLKHDGLKLLVMIRLCPLPYSFSNGAVSTIPTVTWYNFLIATAIASPKHMLGVFVGAQVAKIADTDEKMSLTAKAASYIGIFIGVAAGIATGYFMYIKTKARAEELEAEEVAAAQGGRRSSVVGPGEGYADDPEEAEAVNILRGDDDISLHPAYADDDYDSEGAGAGYRDEFSGDEDAEDVFAEGEGPLSGDEEEGGRKAEK</sequence>
<dbReference type="Proteomes" id="UP000799441">
    <property type="component" value="Unassembled WGS sequence"/>
</dbReference>
<keyword evidence="7 11" id="KW-1133">Transmembrane helix</keyword>
<comment type="similarity">
    <text evidence="3">Belongs to the TVP38/TMEM64 family.</text>
</comment>
<dbReference type="InterPro" id="IPR032816">
    <property type="entry name" value="VTT_dom"/>
</dbReference>
<evidence type="ECO:0000256" key="5">
    <source>
        <dbReference type="ARBA" id="ARBA00020673"/>
    </source>
</evidence>
<evidence type="ECO:0000313" key="14">
    <source>
        <dbReference type="Proteomes" id="UP000799441"/>
    </source>
</evidence>
<dbReference type="OrthoDB" id="166803at2759"/>
<comment type="function">
    <text evidence="1">Golgi membrane protein involved in vesicular trafficking and spindle migration.</text>
</comment>
<proteinExistence type="inferred from homology"/>
<dbReference type="AlphaFoldDB" id="A0A9P4Q3M7"/>
<feature type="transmembrane region" description="Helical" evidence="11">
    <location>
        <begin position="91"/>
        <end position="110"/>
    </location>
</feature>
<keyword evidence="9 11" id="KW-0472">Membrane</keyword>
<evidence type="ECO:0000256" key="7">
    <source>
        <dbReference type="ARBA" id="ARBA00022989"/>
    </source>
</evidence>
<dbReference type="GO" id="GO:0016192">
    <property type="term" value="P:vesicle-mediated transport"/>
    <property type="evidence" value="ECO:0007669"/>
    <property type="project" value="TreeGrafter"/>
</dbReference>
<evidence type="ECO:0000256" key="1">
    <source>
        <dbReference type="ARBA" id="ARBA00002978"/>
    </source>
</evidence>
<feature type="transmembrane region" description="Helical" evidence="11">
    <location>
        <begin position="282"/>
        <end position="303"/>
    </location>
</feature>
<evidence type="ECO:0000256" key="9">
    <source>
        <dbReference type="ARBA" id="ARBA00023136"/>
    </source>
</evidence>
<dbReference type="Pfam" id="PF09335">
    <property type="entry name" value="VTT_dom"/>
    <property type="match status" value="1"/>
</dbReference>
<evidence type="ECO:0000256" key="4">
    <source>
        <dbReference type="ARBA" id="ARBA00013533"/>
    </source>
</evidence>
<organism evidence="13 14">
    <name type="scientific">Polychaeton citri CBS 116435</name>
    <dbReference type="NCBI Taxonomy" id="1314669"/>
    <lineage>
        <taxon>Eukaryota</taxon>
        <taxon>Fungi</taxon>
        <taxon>Dikarya</taxon>
        <taxon>Ascomycota</taxon>
        <taxon>Pezizomycotina</taxon>
        <taxon>Dothideomycetes</taxon>
        <taxon>Dothideomycetidae</taxon>
        <taxon>Capnodiales</taxon>
        <taxon>Capnodiaceae</taxon>
        <taxon>Polychaeton</taxon>
    </lineage>
</organism>
<feature type="compositionally biased region" description="Acidic residues" evidence="10">
    <location>
        <begin position="380"/>
        <end position="390"/>
    </location>
</feature>
<evidence type="ECO:0000313" key="13">
    <source>
        <dbReference type="EMBL" id="KAF2717442.1"/>
    </source>
</evidence>
<comment type="subcellular location">
    <subcellularLocation>
        <location evidence="2">Golgi apparatus membrane</location>
        <topology evidence="2">Multi-pass membrane protein</topology>
    </subcellularLocation>
</comment>
<reference evidence="13" key="1">
    <citation type="journal article" date="2020" name="Stud. Mycol.">
        <title>101 Dothideomycetes genomes: a test case for predicting lifestyles and emergence of pathogens.</title>
        <authorList>
            <person name="Haridas S."/>
            <person name="Albert R."/>
            <person name="Binder M."/>
            <person name="Bloem J."/>
            <person name="Labutti K."/>
            <person name="Salamov A."/>
            <person name="Andreopoulos B."/>
            <person name="Baker S."/>
            <person name="Barry K."/>
            <person name="Bills G."/>
            <person name="Bluhm B."/>
            <person name="Cannon C."/>
            <person name="Castanera R."/>
            <person name="Culley D."/>
            <person name="Daum C."/>
            <person name="Ezra D."/>
            <person name="Gonzalez J."/>
            <person name="Henrissat B."/>
            <person name="Kuo A."/>
            <person name="Liang C."/>
            <person name="Lipzen A."/>
            <person name="Lutzoni F."/>
            <person name="Magnuson J."/>
            <person name="Mondo S."/>
            <person name="Nolan M."/>
            <person name="Ohm R."/>
            <person name="Pangilinan J."/>
            <person name="Park H.-J."/>
            <person name="Ramirez L."/>
            <person name="Alfaro M."/>
            <person name="Sun H."/>
            <person name="Tritt A."/>
            <person name="Yoshinaga Y."/>
            <person name="Zwiers L.-H."/>
            <person name="Turgeon B."/>
            <person name="Goodwin S."/>
            <person name="Spatafora J."/>
            <person name="Crous P."/>
            <person name="Grigoriev I."/>
        </authorList>
    </citation>
    <scope>NUCLEOTIDE SEQUENCE</scope>
    <source>
        <strain evidence="13">CBS 116435</strain>
    </source>
</reference>
<evidence type="ECO:0000256" key="2">
    <source>
        <dbReference type="ARBA" id="ARBA00004653"/>
    </source>
</evidence>
<feature type="domain" description="VTT" evidence="12">
    <location>
        <begin position="152"/>
        <end position="264"/>
    </location>
</feature>
<keyword evidence="14" id="KW-1185">Reference proteome</keyword>
<feature type="transmembrane region" description="Helical" evidence="11">
    <location>
        <begin position="163"/>
        <end position="184"/>
    </location>
</feature>
<comment type="caution">
    <text evidence="13">The sequence shown here is derived from an EMBL/GenBank/DDBJ whole genome shotgun (WGS) entry which is preliminary data.</text>
</comment>
<feature type="region of interest" description="Disordered" evidence="10">
    <location>
        <begin position="355"/>
        <end position="409"/>
    </location>
</feature>
<keyword evidence="6 11" id="KW-0812">Transmembrane</keyword>
<name>A0A9P4Q3M7_9PEZI</name>
<dbReference type="GO" id="GO:0000139">
    <property type="term" value="C:Golgi membrane"/>
    <property type="evidence" value="ECO:0007669"/>
    <property type="project" value="UniProtKB-SubCell"/>
</dbReference>
<dbReference type="EMBL" id="MU003844">
    <property type="protein sequence ID" value="KAF2717442.1"/>
    <property type="molecule type" value="Genomic_DNA"/>
</dbReference>